<dbReference type="PANTHER" id="PTHR15852:SF54">
    <property type="entry name" value="PROTEIN SSUH2 HOMOLOG"/>
    <property type="match status" value="1"/>
</dbReference>
<keyword evidence="3" id="KW-1185">Reference proteome</keyword>
<name>A0A8J4RE35_9ROSI</name>
<feature type="compositionally biased region" description="Basic and acidic residues" evidence="1">
    <location>
        <begin position="143"/>
        <end position="157"/>
    </location>
</feature>
<dbReference type="EMBL" id="JRKL02001753">
    <property type="protein sequence ID" value="KAF3962206.1"/>
    <property type="molecule type" value="Genomic_DNA"/>
</dbReference>
<sequence>MAGRAVGSIAAAVRLEAAKSNGAPASPPRNPKPSPHLPYLSFTKPSLVVTTESNVRKEKRKKPDPPCVVCQGSGRVDCHHCCGRGRTNHVRLAMLPKGEWPKWCRTCGGSGLGYCSRCLGTGEYRYIMGFHFMKTDNDNTQDQKKCEVQGDQKRRSAADLLLNEEE</sequence>
<feature type="compositionally biased region" description="Pro residues" evidence="1">
    <location>
        <begin position="25"/>
        <end position="36"/>
    </location>
</feature>
<feature type="region of interest" description="Disordered" evidence="1">
    <location>
        <begin position="19"/>
        <end position="39"/>
    </location>
</feature>
<evidence type="ECO:0000256" key="1">
    <source>
        <dbReference type="SAM" id="MobiDB-lite"/>
    </source>
</evidence>
<dbReference type="Proteomes" id="UP000737018">
    <property type="component" value="Unassembled WGS sequence"/>
</dbReference>
<comment type="caution">
    <text evidence="2">The sequence shown here is derived from an EMBL/GenBank/DDBJ whole genome shotgun (WGS) entry which is preliminary data.</text>
</comment>
<organism evidence="2 3">
    <name type="scientific">Castanea mollissima</name>
    <name type="common">Chinese chestnut</name>
    <dbReference type="NCBI Taxonomy" id="60419"/>
    <lineage>
        <taxon>Eukaryota</taxon>
        <taxon>Viridiplantae</taxon>
        <taxon>Streptophyta</taxon>
        <taxon>Embryophyta</taxon>
        <taxon>Tracheophyta</taxon>
        <taxon>Spermatophyta</taxon>
        <taxon>Magnoliopsida</taxon>
        <taxon>eudicotyledons</taxon>
        <taxon>Gunneridae</taxon>
        <taxon>Pentapetalae</taxon>
        <taxon>rosids</taxon>
        <taxon>fabids</taxon>
        <taxon>Fagales</taxon>
        <taxon>Fagaceae</taxon>
        <taxon>Castanea</taxon>
    </lineage>
</organism>
<protein>
    <submittedName>
        <fullName evidence="2">Uncharacterized protein</fullName>
    </submittedName>
</protein>
<dbReference type="PANTHER" id="PTHR15852">
    <property type="entry name" value="PLASTID TRANSCRIPTIONALLY ACTIVE PROTEIN"/>
    <property type="match status" value="1"/>
</dbReference>
<reference evidence="2" key="1">
    <citation type="submission" date="2020-03" db="EMBL/GenBank/DDBJ databases">
        <title>Castanea mollissima Vanexum genome sequencing.</title>
        <authorList>
            <person name="Staton M."/>
        </authorList>
    </citation>
    <scope>NUCLEOTIDE SEQUENCE</scope>
    <source>
        <tissue evidence="2">Leaf</tissue>
    </source>
</reference>
<gene>
    <name evidence="2" type="ORF">CMV_013251</name>
</gene>
<evidence type="ECO:0000313" key="3">
    <source>
        <dbReference type="Proteomes" id="UP000737018"/>
    </source>
</evidence>
<accession>A0A8J4RE35</accession>
<proteinExistence type="predicted"/>
<dbReference type="AlphaFoldDB" id="A0A8J4RE35"/>
<dbReference type="OrthoDB" id="3355217at2759"/>
<dbReference type="InterPro" id="IPR036410">
    <property type="entry name" value="HSP_DnaJ_Cys-rich_dom_sf"/>
</dbReference>
<feature type="region of interest" description="Disordered" evidence="1">
    <location>
        <begin position="143"/>
        <end position="166"/>
    </location>
</feature>
<dbReference type="SUPFAM" id="SSF57938">
    <property type="entry name" value="DnaJ/Hsp40 cysteine-rich domain"/>
    <property type="match status" value="1"/>
</dbReference>
<evidence type="ECO:0000313" key="2">
    <source>
        <dbReference type="EMBL" id="KAF3962206.1"/>
    </source>
</evidence>